<dbReference type="RefSeq" id="WP_015906233.1">
    <property type="nucleotide sequence ID" value="NC_012108.1"/>
</dbReference>
<dbReference type="HOGENOM" id="CLU_2787014_0_0_7"/>
<dbReference type="OrthoDB" id="2082802at2"/>
<accession>C0QF12</accession>
<dbReference type="AlphaFoldDB" id="C0QF12"/>
<evidence type="ECO:0000313" key="2">
    <source>
        <dbReference type="Proteomes" id="UP000000442"/>
    </source>
</evidence>
<evidence type="ECO:0000313" key="1">
    <source>
        <dbReference type="EMBL" id="ACN17513.1"/>
    </source>
</evidence>
<sequence>MTIERPYTTKEVYKVVTPKKLVITTAFYSKKGVADLKAEFPNTIILLYGQEADDINDDGMLMPWPWFD</sequence>
<keyword evidence="2" id="KW-1185">Reference proteome</keyword>
<dbReference type="Proteomes" id="UP000000442">
    <property type="component" value="Chromosome"/>
</dbReference>
<dbReference type="STRING" id="177437.HRM2_44570"/>
<gene>
    <name evidence="1" type="ordered locus">HRM2_44570</name>
</gene>
<dbReference type="KEGG" id="dat:HRM2_44570"/>
<dbReference type="EMBL" id="CP001087">
    <property type="protein sequence ID" value="ACN17513.1"/>
    <property type="molecule type" value="Genomic_DNA"/>
</dbReference>
<proteinExistence type="predicted"/>
<organism evidence="1 2">
    <name type="scientific">Desulforapulum autotrophicum (strain ATCC 43914 / DSM 3382 / VKM B-1955 / HRM2)</name>
    <name type="common">Desulfobacterium autotrophicum</name>
    <dbReference type="NCBI Taxonomy" id="177437"/>
    <lineage>
        <taxon>Bacteria</taxon>
        <taxon>Pseudomonadati</taxon>
        <taxon>Thermodesulfobacteriota</taxon>
        <taxon>Desulfobacteria</taxon>
        <taxon>Desulfobacterales</taxon>
        <taxon>Desulfobacteraceae</taxon>
        <taxon>Desulforapulum</taxon>
    </lineage>
</organism>
<name>C0QF12_DESAH</name>
<reference evidence="1 2" key="1">
    <citation type="journal article" date="2009" name="Environ. Microbiol.">
        <title>Genome sequence of Desulfobacterium autotrophicum HRM2, a marine sulfate reducer oxidizing organic carbon completely to carbon dioxide.</title>
        <authorList>
            <person name="Strittmatter A.W."/>
            <person name="Liesegang H."/>
            <person name="Rabus R."/>
            <person name="Decker I."/>
            <person name="Amann J."/>
            <person name="Andres S."/>
            <person name="Henne A."/>
            <person name="Fricke W.F."/>
            <person name="Martinez-Arias R."/>
            <person name="Bartels D."/>
            <person name="Goesmann A."/>
            <person name="Krause L."/>
            <person name="Puehler A."/>
            <person name="Klenk H.P."/>
            <person name="Richter M."/>
            <person name="Schuler M."/>
            <person name="Gloeckner F.O."/>
            <person name="Meyerdierks A."/>
            <person name="Gottschalk G."/>
            <person name="Amann R."/>
        </authorList>
    </citation>
    <scope>NUCLEOTIDE SEQUENCE [LARGE SCALE GENOMIC DNA]</scope>
    <source>
        <strain evidence="2">ATCC 43914 / DSM 3382 / HRM2</strain>
    </source>
</reference>
<protein>
    <submittedName>
        <fullName evidence="1">Uncharacterized protein</fullName>
    </submittedName>
</protein>